<dbReference type="GO" id="GO:0016747">
    <property type="term" value="F:acyltransferase activity, transferring groups other than amino-acyl groups"/>
    <property type="evidence" value="ECO:0007669"/>
    <property type="project" value="InterPro"/>
</dbReference>
<dbReference type="PROSITE" id="PS51186">
    <property type="entry name" value="GNAT"/>
    <property type="match status" value="1"/>
</dbReference>
<dbReference type="Proteomes" id="UP000501122">
    <property type="component" value="Chromosome"/>
</dbReference>
<evidence type="ECO:0000313" key="5">
    <source>
        <dbReference type="Proteomes" id="UP000501122"/>
    </source>
</evidence>
<dbReference type="Pfam" id="PF00583">
    <property type="entry name" value="Acetyltransf_1"/>
    <property type="match status" value="1"/>
</dbReference>
<gene>
    <name evidence="4" type="ORF">GTN30_06965</name>
</gene>
<feature type="domain" description="N-acetyltransferase" evidence="3">
    <location>
        <begin position="1"/>
        <end position="159"/>
    </location>
</feature>
<dbReference type="AlphaFoldDB" id="A0AAE6X0X6"/>
<evidence type="ECO:0000256" key="1">
    <source>
        <dbReference type="ARBA" id="ARBA00022679"/>
    </source>
</evidence>
<dbReference type="PANTHER" id="PTHR43420:SF12">
    <property type="entry name" value="N-ACETYLTRANSFERASE DOMAIN-CONTAINING PROTEIN"/>
    <property type="match status" value="1"/>
</dbReference>
<evidence type="ECO:0000256" key="2">
    <source>
        <dbReference type="ARBA" id="ARBA00023315"/>
    </source>
</evidence>
<keyword evidence="1" id="KW-0808">Transferase</keyword>
<dbReference type="EMBL" id="CP047363">
    <property type="protein sequence ID" value="QIH78411.1"/>
    <property type="molecule type" value="Genomic_DNA"/>
</dbReference>
<dbReference type="InterPro" id="IPR000182">
    <property type="entry name" value="GNAT_dom"/>
</dbReference>
<keyword evidence="2" id="KW-0012">Acyltransferase</keyword>
<name>A0AAE6X0X6_9STAP</name>
<dbReference type="InterPro" id="IPR016181">
    <property type="entry name" value="Acyl_CoA_acyltransferase"/>
</dbReference>
<protein>
    <submittedName>
        <fullName evidence="4">GNAT family N-acetyltransferase</fullName>
    </submittedName>
</protein>
<proteinExistence type="predicted"/>
<evidence type="ECO:0000259" key="3">
    <source>
        <dbReference type="PROSITE" id="PS51186"/>
    </source>
</evidence>
<dbReference type="InterPro" id="IPR050680">
    <property type="entry name" value="YpeA/RimI_acetyltransf"/>
</dbReference>
<dbReference type="Gene3D" id="3.40.630.30">
    <property type="match status" value="1"/>
</dbReference>
<dbReference type="PANTHER" id="PTHR43420">
    <property type="entry name" value="ACETYLTRANSFERASE"/>
    <property type="match status" value="1"/>
</dbReference>
<accession>A0AAE6X0X6</accession>
<organism evidence="4 5">
    <name type="scientific">Macrococcoides canis</name>
    <dbReference type="NCBI Taxonomy" id="1855823"/>
    <lineage>
        <taxon>Bacteria</taxon>
        <taxon>Bacillati</taxon>
        <taxon>Bacillota</taxon>
        <taxon>Bacilli</taxon>
        <taxon>Bacillales</taxon>
        <taxon>Staphylococcaceae</taxon>
        <taxon>Macrococcoides</taxon>
    </lineage>
</organism>
<reference evidence="4" key="1">
    <citation type="journal article" date="2020" name="Antimicrob. Agents Chemother.">
        <title>The novel macrolide resistance genes mef(D), msr(F) and msr(H) are present on resistance islands in Macrococcus canis, Macrococcus caseolyticus and Staphylococcus aureus.</title>
        <authorList>
            <person name="Schwendener S."/>
            <person name="Dona V."/>
            <person name="Perreten V."/>
        </authorList>
    </citation>
    <scope>NUCLEOTIDE SEQUENCE</scope>
    <source>
        <strain evidence="4">Epi0076A</strain>
    </source>
</reference>
<sequence>MMYRKIKKDEVPQLVNFTYLALYVAPGQKAFDKDIVYSPEISKYYMDFDNERELCFVCQIDEKLVGAVWGRQWLGDIQGYGFFSPQFLELTISILPDYRGRGIGTKLLELFISEVRRLEFKGLSLSVSHGNRAKNIYEKFGFKVVELRDDDILMVLPFK</sequence>
<evidence type="ECO:0000313" key="4">
    <source>
        <dbReference type="EMBL" id="QIH78411.1"/>
    </source>
</evidence>
<dbReference type="SUPFAM" id="SSF55729">
    <property type="entry name" value="Acyl-CoA N-acyltransferases (Nat)"/>
    <property type="match status" value="1"/>
</dbReference>
<dbReference type="CDD" id="cd04301">
    <property type="entry name" value="NAT_SF"/>
    <property type="match status" value="1"/>
</dbReference>